<accession>A0A069E7A2</accession>
<proteinExistence type="predicted"/>
<evidence type="ECO:0000313" key="2">
    <source>
        <dbReference type="Proteomes" id="UP000027446"/>
    </source>
</evidence>
<dbReference type="STRING" id="1280949.HAD_09705"/>
<evidence type="ECO:0000313" key="1">
    <source>
        <dbReference type="EMBL" id="KCZ85952.1"/>
    </source>
</evidence>
<dbReference type="eggNOG" id="COG3564">
    <property type="taxonomic scope" value="Bacteria"/>
</dbReference>
<dbReference type="InterPro" id="IPR008497">
    <property type="entry name" value="DUF779"/>
</dbReference>
<name>A0A069E7A2_9PROT</name>
<keyword evidence="2" id="KW-1185">Reference proteome</keyword>
<evidence type="ECO:0008006" key="3">
    <source>
        <dbReference type="Google" id="ProtNLM"/>
    </source>
</evidence>
<dbReference type="PIRSF" id="PIRSF009151">
    <property type="entry name" value="DUF779"/>
    <property type="match status" value="1"/>
</dbReference>
<dbReference type="EMBL" id="ARYH01000001">
    <property type="protein sequence ID" value="KCZ85952.1"/>
    <property type="molecule type" value="Genomic_DNA"/>
</dbReference>
<dbReference type="OrthoDB" id="3725739at2"/>
<dbReference type="Proteomes" id="UP000027446">
    <property type="component" value="Unassembled WGS sequence"/>
</dbReference>
<gene>
    <name evidence="1" type="ORF">HAD_09705</name>
</gene>
<comment type="caution">
    <text evidence="1">The sequence shown here is derived from an EMBL/GenBank/DDBJ whole genome shotgun (WGS) entry which is preliminary data.</text>
</comment>
<sequence length="123" mass="13677">MTEDNRQPPRVTATDAARRLIAEIRQDYPEILFHQSGGCCDGSSPMCYPADDFKVGERDVKLGEIDGVPVYISASQFEAWKHTQLILDVVPGRGGMFSLDNGREQRFLTRSRVFDAGELDALG</sequence>
<dbReference type="AlphaFoldDB" id="A0A069E7A2"/>
<dbReference type="RefSeq" id="WP_035570776.1">
    <property type="nucleotide sequence ID" value="NZ_ARYH01000001.1"/>
</dbReference>
<dbReference type="PATRIC" id="fig|1280949.3.peg.1983"/>
<dbReference type="Pfam" id="PF05610">
    <property type="entry name" value="DUF779"/>
    <property type="match status" value="1"/>
</dbReference>
<reference evidence="1 2" key="1">
    <citation type="journal article" date="2014" name="Antonie Van Leeuwenhoek">
        <title>Hyphomonas beringensis sp. nov. and Hyphomonas chukchiensis sp. nov., isolated from surface seawater of the Bering Sea and Chukchi Sea.</title>
        <authorList>
            <person name="Li C."/>
            <person name="Lai Q."/>
            <person name="Li G."/>
            <person name="Dong C."/>
            <person name="Wang J."/>
            <person name="Liao Y."/>
            <person name="Shao Z."/>
        </authorList>
    </citation>
    <scope>NUCLEOTIDE SEQUENCE [LARGE SCALE GENOMIC DNA]</scope>
    <source>
        <strain evidence="1 2">MHS-3</strain>
    </source>
</reference>
<protein>
    <recommendedName>
        <fullName evidence="3">Acetaldehyde dehydrogenase</fullName>
    </recommendedName>
</protein>
<organism evidence="1 2">
    <name type="scientific">Hyphomonas adhaerens MHS-3</name>
    <dbReference type="NCBI Taxonomy" id="1280949"/>
    <lineage>
        <taxon>Bacteria</taxon>
        <taxon>Pseudomonadati</taxon>
        <taxon>Pseudomonadota</taxon>
        <taxon>Alphaproteobacteria</taxon>
        <taxon>Hyphomonadales</taxon>
        <taxon>Hyphomonadaceae</taxon>
        <taxon>Hyphomonas</taxon>
    </lineage>
</organism>